<dbReference type="Pfam" id="PF04134">
    <property type="entry name" value="DCC1-like"/>
    <property type="match status" value="1"/>
</dbReference>
<reference evidence="1 2" key="1">
    <citation type="submission" date="2024-02" db="EMBL/GenBank/DDBJ databases">
        <title>Bacteria isolated from the canopy kelp, Nereocystis luetkeana.</title>
        <authorList>
            <person name="Pfister C.A."/>
            <person name="Younker I.T."/>
            <person name="Light S.H."/>
        </authorList>
    </citation>
    <scope>NUCLEOTIDE SEQUENCE [LARGE SCALE GENOMIC DNA]</scope>
    <source>
        <strain evidence="1 2">TI.1.05</strain>
    </source>
</reference>
<organism evidence="1 2">
    <name type="scientific">Psychromonas aquatilis</name>
    <dbReference type="NCBI Taxonomy" id="2005072"/>
    <lineage>
        <taxon>Bacteria</taxon>
        <taxon>Pseudomonadati</taxon>
        <taxon>Pseudomonadota</taxon>
        <taxon>Gammaproteobacteria</taxon>
        <taxon>Alteromonadales</taxon>
        <taxon>Psychromonadaceae</taxon>
        <taxon>Psychromonas</taxon>
    </lineage>
</organism>
<evidence type="ECO:0000313" key="1">
    <source>
        <dbReference type="EMBL" id="MEL0630712.1"/>
    </source>
</evidence>
<dbReference type="RefSeq" id="WP_341598839.1">
    <property type="nucleotide sequence ID" value="NZ_JBAKAZ010000079.1"/>
</dbReference>
<accession>A0ABU9GTT3</accession>
<name>A0ABU9GTT3_9GAMM</name>
<dbReference type="PANTHER" id="PTHR34290:SF2">
    <property type="entry name" value="OS04G0668800 PROTEIN"/>
    <property type="match status" value="1"/>
</dbReference>
<dbReference type="Proteomes" id="UP001369082">
    <property type="component" value="Unassembled WGS sequence"/>
</dbReference>
<proteinExistence type="predicted"/>
<gene>
    <name evidence="1" type="ORF">V6256_13960</name>
</gene>
<comment type="caution">
    <text evidence="1">The sequence shown here is derived from an EMBL/GenBank/DDBJ whole genome shotgun (WGS) entry which is preliminary data.</text>
</comment>
<dbReference type="InterPro" id="IPR044691">
    <property type="entry name" value="DCC1_Trx"/>
</dbReference>
<protein>
    <submittedName>
        <fullName evidence="1">DUF393 domain-containing protein</fullName>
    </submittedName>
</protein>
<dbReference type="InterPro" id="IPR007263">
    <property type="entry name" value="DCC1-like"/>
</dbReference>
<evidence type="ECO:0000313" key="2">
    <source>
        <dbReference type="Proteomes" id="UP001369082"/>
    </source>
</evidence>
<sequence>MNTQQLTIFFDGQCPLCTLEMQRLKEQDKNNQILLVDLHQADFATLYPDINVDKGLAILHGKYKGQILLGLDVTHRAWTLVGRGWLVAPLQWPIIKPISHQVYLLVAKYRQPISSFIYKRFGIGIKHCDQGTCYGKPNDINHRSK</sequence>
<keyword evidence="2" id="KW-1185">Reference proteome</keyword>
<dbReference type="PANTHER" id="PTHR34290">
    <property type="entry name" value="SI:CH73-390P7.2"/>
    <property type="match status" value="1"/>
</dbReference>
<dbReference type="EMBL" id="JBAKAZ010000079">
    <property type="protein sequence ID" value="MEL0630712.1"/>
    <property type="molecule type" value="Genomic_DNA"/>
</dbReference>